<evidence type="ECO:0000256" key="8">
    <source>
        <dbReference type="ARBA" id="ARBA00022741"/>
    </source>
</evidence>
<comment type="caution">
    <text evidence="18">The sequence shown here is derived from an EMBL/GenBank/DDBJ whole genome shotgun (WGS) entry which is preliminary data.</text>
</comment>
<evidence type="ECO:0000256" key="15">
    <source>
        <dbReference type="SAM" id="Phobius"/>
    </source>
</evidence>
<dbReference type="CDD" id="cd00082">
    <property type="entry name" value="HisKA"/>
    <property type="match status" value="1"/>
</dbReference>
<evidence type="ECO:0000256" key="14">
    <source>
        <dbReference type="SAM" id="Coils"/>
    </source>
</evidence>
<evidence type="ECO:0000256" key="4">
    <source>
        <dbReference type="ARBA" id="ARBA00022475"/>
    </source>
</evidence>
<dbReference type="Gene3D" id="3.30.565.10">
    <property type="entry name" value="Histidine kinase-like ATPase, C-terminal domain"/>
    <property type="match status" value="1"/>
</dbReference>
<protein>
    <recommendedName>
        <fullName evidence="3">histidine kinase</fullName>
        <ecNumber evidence="3">2.7.13.3</ecNumber>
    </recommendedName>
</protein>
<dbReference type="InterPro" id="IPR003594">
    <property type="entry name" value="HATPase_dom"/>
</dbReference>
<feature type="domain" description="HAMP" evidence="17">
    <location>
        <begin position="158"/>
        <end position="213"/>
    </location>
</feature>
<feature type="transmembrane region" description="Helical" evidence="15">
    <location>
        <begin position="21"/>
        <end position="46"/>
    </location>
</feature>
<reference evidence="18 19" key="1">
    <citation type="submission" date="2018-08" db="EMBL/GenBank/DDBJ databases">
        <title>Recombination of ecologically and evolutionarily significant loci maintains genetic cohesion in the Pseudomonas syringae species complex.</title>
        <authorList>
            <person name="Dillon M."/>
            <person name="Thakur S."/>
            <person name="Almeida R.N.D."/>
            <person name="Weir B.S."/>
            <person name="Guttman D.S."/>
        </authorList>
    </citation>
    <scope>NUCLEOTIDE SEQUENCE [LARGE SCALE GENOMIC DNA]</scope>
    <source>
        <strain evidence="18 19">ICMP 4316</strain>
    </source>
</reference>
<evidence type="ECO:0000256" key="1">
    <source>
        <dbReference type="ARBA" id="ARBA00000085"/>
    </source>
</evidence>
<dbReference type="Pfam" id="PF02518">
    <property type="entry name" value="HATPase_c"/>
    <property type="match status" value="1"/>
</dbReference>
<evidence type="ECO:0000256" key="10">
    <source>
        <dbReference type="ARBA" id="ARBA00022840"/>
    </source>
</evidence>
<keyword evidence="11 15" id="KW-1133">Transmembrane helix</keyword>
<dbReference type="GO" id="GO:0005524">
    <property type="term" value="F:ATP binding"/>
    <property type="evidence" value="ECO:0007669"/>
    <property type="project" value="UniProtKB-KW"/>
</dbReference>
<evidence type="ECO:0000256" key="5">
    <source>
        <dbReference type="ARBA" id="ARBA00022553"/>
    </source>
</evidence>
<name>A0A3M3X0N4_PSEA0</name>
<dbReference type="InterPro" id="IPR005467">
    <property type="entry name" value="His_kinase_dom"/>
</dbReference>
<dbReference type="Proteomes" id="UP000275613">
    <property type="component" value="Unassembled WGS sequence"/>
</dbReference>
<dbReference type="Pfam" id="PF00512">
    <property type="entry name" value="HisKA"/>
    <property type="match status" value="1"/>
</dbReference>
<dbReference type="Gene3D" id="1.10.287.130">
    <property type="match status" value="1"/>
</dbReference>
<dbReference type="GO" id="GO:0000155">
    <property type="term" value="F:phosphorelay sensor kinase activity"/>
    <property type="evidence" value="ECO:0007669"/>
    <property type="project" value="InterPro"/>
</dbReference>
<dbReference type="InterPro" id="IPR036097">
    <property type="entry name" value="HisK_dim/P_sf"/>
</dbReference>
<keyword evidence="5" id="KW-0597">Phosphoprotein</keyword>
<dbReference type="Pfam" id="PF00672">
    <property type="entry name" value="HAMP"/>
    <property type="match status" value="1"/>
</dbReference>
<dbReference type="SMART" id="SM00304">
    <property type="entry name" value="HAMP"/>
    <property type="match status" value="1"/>
</dbReference>
<dbReference type="SUPFAM" id="SSF158472">
    <property type="entry name" value="HAMP domain-like"/>
    <property type="match status" value="1"/>
</dbReference>
<dbReference type="PROSITE" id="PS50109">
    <property type="entry name" value="HIS_KIN"/>
    <property type="match status" value="1"/>
</dbReference>
<evidence type="ECO:0000259" key="17">
    <source>
        <dbReference type="PROSITE" id="PS50885"/>
    </source>
</evidence>
<keyword evidence="13 15" id="KW-0472">Membrane</keyword>
<dbReference type="InterPro" id="IPR050398">
    <property type="entry name" value="HssS/ArlS-like"/>
</dbReference>
<feature type="transmembrane region" description="Helical" evidence="15">
    <location>
        <begin position="142"/>
        <end position="162"/>
    </location>
</feature>
<evidence type="ECO:0000256" key="6">
    <source>
        <dbReference type="ARBA" id="ARBA00022679"/>
    </source>
</evidence>
<dbReference type="PANTHER" id="PTHR45528:SF1">
    <property type="entry name" value="SENSOR HISTIDINE KINASE CPXA"/>
    <property type="match status" value="1"/>
</dbReference>
<dbReference type="InterPro" id="IPR003660">
    <property type="entry name" value="HAMP_dom"/>
</dbReference>
<dbReference type="AlphaFoldDB" id="A0A3M3X0N4"/>
<comment type="catalytic activity">
    <reaction evidence="1">
        <text>ATP + protein L-histidine = ADP + protein N-phospho-L-histidine.</text>
        <dbReference type="EC" id="2.7.13.3"/>
    </reaction>
</comment>
<dbReference type="Gene3D" id="1.10.8.500">
    <property type="entry name" value="HAMP domain in histidine kinase"/>
    <property type="match status" value="1"/>
</dbReference>
<dbReference type="InterPro" id="IPR003661">
    <property type="entry name" value="HisK_dim/P_dom"/>
</dbReference>
<proteinExistence type="predicted"/>
<accession>A0A3M3X0N4</accession>
<keyword evidence="7 15" id="KW-0812">Transmembrane</keyword>
<evidence type="ECO:0000256" key="9">
    <source>
        <dbReference type="ARBA" id="ARBA00022777"/>
    </source>
</evidence>
<dbReference type="InterPro" id="IPR036890">
    <property type="entry name" value="HATPase_C_sf"/>
</dbReference>
<evidence type="ECO:0000259" key="16">
    <source>
        <dbReference type="PROSITE" id="PS50109"/>
    </source>
</evidence>
<dbReference type="InterPro" id="IPR004358">
    <property type="entry name" value="Sig_transdc_His_kin-like_C"/>
</dbReference>
<feature type="domain" description="Histidine kinase" evidence="16">
    <location>
        <begin position="221"/>
        <end position="434"/>
    </location>
</feature>
<dbReference type="PROSITE" id="PS50885">
    <property type="entry name" value="HAMP"/>
    <property type="match status" value="1"/>
</dbReference>
<dbReference type="PANTHER" id="PTHR45528">
    <property type="entry name" value="SENSOR HISTIDINE KINASE CPXA"/>
    <property type="match status" value="1"/>
</dbReference>
<keyword evidence="14" id="KW-0175">Coiled coil</keyword>
<evidence type="ECO:0000256" key="7">
    <source>
        <dbReference type="ARBA" id="ARBA00022692"/>
    </source>
</evidence>
<organism evidence="18 19">
    <name type="scientific">Pseudomonas amygdali pv. eriobotryae</name>
    <dbReference type="NCBI Taxonomy" id="129137"/>
    <lineage>
        <taxon>Bacteria</taxon>
        <taxon>Pseudomonadati</taxon>
        <taxon>Pseudomonadota</taxon>
        <taxon>Gammaproteobacteria</taxon>
        <taxon>Pseudomonadales</taxon>
        <taxon>Pseudomonadaceae</taxon>
        <taxon>Pseudomonas</taxon>
        <taxon>Pseudomonas amygdali</taxon>
    </lineage>
</organism>
<evidence type="ECO:0000256" key="13">
    <source>
        <dbReference type="ARBA" id="ARBA00023136"/>
    </source>
</evidence>
<evidence type="ECO:0000256" key="11">
    <source>
        <dbReference type="ARBA" id="ARBA00022989"/>
    </source>
</evidence>
<dbReference type="EMBL" id="RBPV01000098">
    <property type="protein sequence ID" value="RMO63575.1"/>
    <property type="molecule type" value="Genomic_DNA"/>
</dbReference>
<dbReference type="GO" id="GO:0005886">
    <property type="term" value="C:plasma membrane"/>
    <property type="evidence" value="ECO:0007669"/>
    <property type="project" value="UniProtKB-SubCell"/>
</dbReference>
<dbReference type="EC" id="2.7.13.3" evidence="3"/>
<evidence type="ECO:0000313" key="19">
    <source>
        <dbReference type="Proteomes" id="UP000275613"/>
    </source>
</evidence>
<keyword evidence="10" id="KW-0067">ATP-binding</keyword>
<comment type="subcellular location">
    <subcellularLocation>
        <location evidence="2">Cell membrane</location>
        <topology evidence="2">Multi-pass membrane protein</topology>
    </subcellularLocation>
</comment>
<keyword evidence="6" id="KW-0808">Transferase</keyword>
<dbReference type="PRINTS" id="PR00344">
    <property type="entry name" value="BCTRLSENSOR"/>
</dbReference>
<keyword evidence="9 18" id="KW-0418">Kinase</keyword>
<feature type="coiled-coil region" evidence="14">
    <location>
        <begin position="253"/>
        <end position="286"/>
    </location>
</feature>
<dbReference type="SUPFAM" id="SSF47384">
    <property type="entry name" value="Homodimeric domain of signal transducing histidine kinase"/>
    <property type="match status" value="1"/>
</dbReference>
<dbReference type="SMART" id="SM00388">
    <property type="entry name" value="HisKA"/>
    <property type="match status" value="1"/>
</dbReference>
<sequence>MDTERTQSGLPVDYAMRPSRLFWKLFLAFWLATSLTFMVGAGLFMLSRSGPGDPSFSTVFDNEVRMLQQSGIPAGQALLDAWQPDGQDRVGLYDEKGRLLAGKPVDNPRFEMAVHTREGTVVNIRATQRPNHEDRPSHLNPLITGTFMSALFSWFLSAYLVAPLIKLREAMGKVARGRFDTRVKPDMGRRRDEIVDLAEDCDRMANQLKVMADSQQQLLHDISHELRSPLTRMSAAIGLLRQAPTQLDMLERIERIERESERMDALIEELLTLARMQSDAESLERETVDVISLLAAIVEDAAFEAGLKQCRVRLQAPEPFVAQVDSELLYRAFENVIRNAVRHTAVGTDVVVVANVQAQPPCLTVNVIDQGPGVDDDCLQRIFQPFERGPDNTAQGFGLGLAIALRAVEMHGGQIAARNRPGGGLVVDIVLPVC</sequence>
<gene>
    <name evidence="18" type="ORF">ALQ39_04663</name>
</gene>
<evidence type="ECO:0000313" key="18">
    <source>
        <dbReference type="EMBL" id="RMO63575.1"/>
    </source>
</evidence>
<evidence type="ECO:0000256" key="3">
    <source>
        <dbReference type="ARBA" id="ARBA00012438"/>
    </source>
</evidence>
<keyword evidence="8" id="KW-0547">Nucleotide-binding</keyword>
<keyword evidence="4" id="KW-1003">Cell membrane</keyword>
<dbReference type="SMART" id="SM00387">
    <property type="entry name" value="HATPase_c"/>
    <property type="match status" value="1"/>
</dbReference>
<dbReference type="CDD" id="cd06225">
    <property type="entry name" value="HAMP"/>
    <property type="match status" value="1"/>
</dbReference>
<evidence type="ECO:0000256" key="12">
    <source>
        <dbReference type="ARBA" id="ARBA00023012"/>
    </source>
</evidence>
<keyword evidence="12" id="KW-0902">Two-component regulatory system</keyword>
<evidence type="ECO:0000256" key="2">
    <source>
        <dbReference type="ARBA" id="ARBA00004651"/>
    </source>
</evidence>
<dbReference type="SUPFAM" id="SSF55874">
    <property type="entry name" value="ATPase domain of HSP90 chaperone/DNA topoisomerase II/histidine kinase"/>
    <property type="match status" value="1"/>
</dbReference>